<name>A0AAV9F4X7_ACOCL</name>
<evidence type="ECO:0000313" key="3">
    <source>
        <dbReference type="Proteomes" id="UP001180020"/>
    </source>
</evidence>
<protein>
    <recommendedName>
        <fullName evidence="4">Maternal effect embryo arrest 60</fullName>
    </recommendedName>
</protein>
<feature type="transmembrane region" description="Helical" evidence="1">
    <location>
        <begin position="171"/>
        <end position="194"/>
    </location>
</feature>
<evidence type="ECO:0000313" key="2">
    <source>
        <dbReference type="EMBL" id="KAK1320860.1"/>
    </source>
</evidence>
<feature type="transmembrane region" description="Helical" evidence="1">
    <location>
        <begin position="130"/>
        <end position="151"/>
    </location>
</feature>
<reference evidence="2" key="2">
    <citation type="submission" date="2023-06" db="EMBL/GenBank/DDBJ databases">
        <authorList>
            <person name="Ma L."/>
            <person name="Liu K.-W."/>
            <person name="Li Z."/>
            <person name="Hsiao Y.-Y."/>
            <person name="Qi Y."/>
            <person name="Fu T."/>
            <person name="Tang G."/>
            <person name="Zhang D."/>
            <person name="Sun W.-H."/>
            <person name="Liu D.-K."/>
            <person name="Li Y."/>
            <person name="Chen G.-Z."/>
            <person name="Liu X.-D."/>
            <person name="Liao X.-Y."/>
            <person name="Jiang Y.-T."/>
            <person name="Yu X."/>
            <person name="Hao Y."/>
            <person name="Huang J."/>
            <person name="Zhao X.-W."/>
            <person name="Ke S."/>
            <person name="Chen Y.-Y."/>
            <person name="Wu W.-L."/>
            <person name="Hsu J.-L."/>
            <person name="Lin Y.-F."/>
            <person name="Huang M.-D."/>
            <person name="Li C.-Y."/>
            <person name="Huang L."/>
            <person name="Wang Z.-W."/>
            <person name="Zhao X."/>
            <person name="Zhong W.-Y."/>
            <person name="Peng D.-H."/>
            <person name="Ahmad S."/>
            <person name="Lan S."/>
            <person name="Zhang J.-S."/>
            <person name="Tsai W.-C."/>
            <person name="Van De Peer Y."/>
            <person name="Liu Z.-J."/>
        </authorList>
    </citation>
    <scope>NUCLEOTIDE SEQUENCE</scope>
    <source>
        <strain evidence="2">CP</strain>
        <tissue evidence="2">Leaves</tissue>
    </source>
</reference>
<organism evidence="2 3">
    <name type="scientific">Acorus calamus</name>
    <name type="common">Sweet flag</name>
    <dbReference type="NCBI Taxonomy" id="4465"/>
    <lineage>
        <taxon>Eukaryota</taxon>
        <taxon>Viridiplantae</taxon>
        <taxon>Streptophyta</taxon>
        <taxon>Embryophyta</taxon>
        <taxon>Tracheophyta</taxon>
        <taxon>Spermatophyta</taxon>
        <taxon>Magnoliopsida</taxon>
        <taxon>Liliopsida</taxon>
        <taxon>Acoraceae</taxon>
        <taxon>Acorus</taxon>
    </lineage>
</organism>
<sequence length="196" mass="20359">MDGVEQPPIRAAHPPPPRYATSIQITALDGIVNVNSLFTFAAFVGLAWSPSNGGVLVDSPTCAAGPHLAESMVTFHVFSFSSFLFSSLVAMSLKQAIRLAWVGNGGGSSRSGSGAAAALRAHVNKAALRAGIVVSAIGTVSGYAFLMLALVDLVQIKLGTLSCGSLHTYGAVVPLLIFVPTALLFYVSVVFYAFTR</sequence>
<keyword evidence="1" id="KW-1133">Transmembrane helix</keyword>
<feature type="transmembrane region" description="Helical" evidence="1">
    <location>
        <begin position="68"/>
        <end position="91"/>
    </location>
</feature>
<feature type="transmembrane region" description="Helical" evidence="1">
    <location>
        <begin position="27"/>
        <end position="48"/>
    </location>
</feature>
<proteinExistence type="predicted"/>
<dbReference type="PANTHER" id="PTHR33430">
    <property type="entry name" value="MATERNAL EFFECT EMBRYO ARREST PROTEIN"/>
    <property type="match status" value="1"/>
</dbReference>
<dbReference type="AlphaFoldDB" id="A0AAV9F4X7"/>
<accession>A0AAV9F4X7</accession>
<dbReference type="Proteomes" id="UP001180020">
    <property type="component" value="Unassembled WGS sequence"/>
</dbReference>
<keyword evidence="1" id="KW-0472">Membrane</keyword>
<gene>
    <name evidence="2" type="ORF">QJS10_CPA03g01766</name>
</gene>
<evidence type="ECO:0008006" key="4">
    <source>
        <dbReference type="Google" id="ProtNLM"/>
    </source>
</evidence>
<comment type="caution">
    <text evidence="2">The sequence shown here is derived from an EMBL/GenBank/DDBJ whole genome shotgun (WGS) entry which is preliminary data.</text>
</comment>
<dbReference type="EMBL" id="JAUJYO010000003">
    <property type="protein sequence ID" value="KAK1320860.1"/>
    <property type="molecule type" value="Genomic_DNA"/>
</dbReference>
<evidence type="ECO:0000256" key="1">
    <source>
        <dbReference type="SAM" id="Phobius"/>
    </source>
</evidence>
<keyword evidence="3" id="KW-1185">Reference proteome</keyword>
<reference evidence="2" key="1">
    <citation type="journal article" date="2023" name="Nat. Commun.">
        <title>Diploid and tetraploid genomes of Acorus and the evolution of monocots.</title>
        <authorList>
            <person name="Ma L."/>
            <person name="Liu K.W."/>
            <person name="Li Z."/>
            <person name="Hsiao Y.Y."/>
            <person name="Qi Y."/>
            <person name="Fu T."/>
            <person name="Tang G.D."/>
            <person name="Zhang D."/>
            <person name="Sun W.H."/>
            <person name="Liu D.K."/>
            <person name="Li Y."/>
            <person name="Chen G.Z."/>
            <person name="Liu X.D."/>
            <person name="Liao X.Y."/>
            <person name="Jiang Y.T."/>
            <person name="Yu X."/>
            <person name="Hao Y."/>
            <person name="Huang J."/>
            <person name="Zhao X.W."/>
            <person name="Ke S."/>
            <person name="Chen Y.Y."/>
            <person name="Wu W.L."/>
            <person name="Hsu J.L."/>
            <person name="Lin Y.F."/>
            <person name="Huang M.D."/>
            <person name="Li C.Y."/>
            <person name="Huang L."/>
            <person name="Wang Z.W."/>
            <person name="Zhao X."/>
            <person name="Zhong W.Y."/>
            <person name="Peng D.H."/>
            <person name="Ahmad S."/>
            <person name="Lan S."/>
            <person name="Zhang J.S."/>
            <person name="Tsai W.C."/>
            <person name="Van de Peer Y."/>
            <person name="Liu Z.J."/>
        </authorList>
    </citation>
    <scope>NUCLEOTIDE SEQUENCE</scope>
    <source>
        <strain evidence="2">CP</strain>
    </source>
</reference>
<dbReference type="PANTHER" id="PTHR33430:SF7">
    <property type="entry name" value="OS07G0240400 PROTEIN"/>
    <property type="match status" value="1"/>
</dbReference>
<keyword evidence="1" id="KW-0812">Transmembrane</keyword>